<sequence length="374" mass="41805">MASGDTTSKTPQSSSHKGKSSKKVTETGSDSRRSIRAKEATATLSQSVEKAYNSITESFGGERQINKFIQQHNPIFYEFAEKTIFPNVTVHNKASKVLFTIIGIGVLQIIVPIFQWPLAFLASFLQFIFLYNSGIKQLRRGFASSQSGAKVKPIVTVYVVTSTLQLVPGFIFDTRYHFGALWDFFFPFILFIVPWKNAPEQTLAASLCDTLFATLSTSVGTLFASIFPDHDGQITAMLASVTVALMFWTGYLGAKAAYFIIWAFLGLSTVNAFGQPLKSKEANSVKYYKQMTVWHNLMAIWLWRILISAIEGINIPGIASATGIILHYMPTFYLWAAVFMLSMLVTKKSADHHHYADTWYARCLTGSRTITKER</sequence>
<organism evidence="3 4">
    <name type="scientific">Cryptococcus neoformans Tu259-1</name>
    <dbReference type="NCBI Taxonomy" id="1230072"/>
    <lineage>
        <taxon>Eukaryota</taxon>
        <taxon>Fungi</taxon>
        <taxon>Dikarya</taxon>
        <taxon>Basidiomycota</taxon>
        <taxon>Agaricomycotina</taxon>
        <taxon>Tremellomycetes</taxon>
        <taxon>Tremellales</taxon>
        <taxon>Cryptococcaceae</taxon>
        <taxon>Cryptococcus</taxon>
        <taxon>Cryptococcus neoformans species complex</taxon>
    </lineage>
</organism>
<feature type="transmembrane region" description="Helical" evidence="2">
    <location>
        <begin position="325"/>
        <end position="345"/>
    </location>
</feature>
<keyword evidence="2" id="KW-0812">Transmembrane</keyword>
<evidence type="ECO:0000256" key="2">
    <source>
        <dbReference type="SAM" id="Phobius"/>
    </source>
</evidence>
<reference evidence="3 4" key="1">
    <citation type="submission" date="2017-06" db="EMBL/GenBank/DDBJ databases">
        <title>Global population genomics of the pathogenic fungus Cryptococcus neoformans var. grubii.</title>
        <authorList>
            <person name="Cuomo C."/>
            <person name="Litvintseva A."/>
            <person name="Chen Y."/>
            <person name="Young S."/>
            <person name="Zeng Q."/>
            <person name="Chapman S."/>
            <person name="Gujja S."/>
            <person name="Saif S."/>
            <person name="Birren B."/>
        </authorList>
    </citation>
    <scope>NUCLEOTIDE SEQUENCE [LARGE SCALE GENOMIC DNA]</scope>
    <source>
        <strain evidence="3 4">Tu259-1</strain>
    </source>
</reference>
<protein>
    <submittedName>
        <fullName evidence="3">Uncharacterized protein</fullName>
    </submittedName>
</protein>
<name>A0A854Q920_CRYNE</name>
<feature type="transmembrane region" description="Helical" evidence="2">
    <location>
        <begin position="151"/>
        <end position="172"/>
    </location>
</feature>
<feature type="transmembrane region" description="Helical" evidence="2">
    <location>
        <begin position="256"/>
        <end position="273"/>
    </location>
</feature>
<comment type="caution">
    <text evidence="3">The sequence shown here is derived from an EMBL/GenBank/DDBJ whole genome shotgun (WGS) entry which is preliminary data.</text>
</comment>
<feature type="compositionally biased region" description="Polar residues" evidence="1">
    <location>
        <begin position="1"/>
        <end position="12"/>
    </location>
</feature>
<gene>
    <name evidence="3" type="ORF">C361_05493</name>
</gene>
<feature type="transmembrane region" description="Helical" evidence="2">
    <location>
        <begin position="207"/>
        <end position="227"/>
    </location>
</feature>
<evidence type="ECO:0000313" key="3">
    <source>
        <dbReference type="EMBL" id="OXG16045.1"/>
    </source>
</evidence>
<dbReference type="OrthoDB" id="2574383at2759"/>
<proteinExistence type="predicted"/>
<keyword evidence="2" id="KW-0472">Membrane</keyword>
<feature type="transmembrane region" description="Helical" evidence="2">
    <location>
        <begin position="233"/>
        <end position="249"/>
    </location>
</feature>
<accession>A0A854Q920</accession>
<feature type="compositionally biased region" description="Basic and acidic residues" evidence="1">
    <location>
        <begin position="23"/>
        <end position="39"/>
    </location>
</feature>
<keyword evidence="2" id="KW-1133">Transmembrane helix</keyword>
<feature type="region of interest" description="Disordered" evidence="1">
    <location>
        <begin position="1"/>
        <end position="42"/>
    </location>
</feature>
<feature type="transmembrane region" description="Helical" evidence="2">
    <location>
        <begin position="178"/>
        <end position="195"/>
    </location>
</feature>
<dbReference type="AlphaFoldDB" id="A0A854Q920"/>
<evidence type="ECO:0000256" key="1">
    <source>
        <dbReference type="SAM" id="MobiDB-lite"/>
    </source>
</evidence>
<evidence type="ECO:0000313" key="4">
    <source>
        <dbReference type="Proteomes" id="UP000199727"/>
    </source>
</evidence>
<feature type="transmembrane region" description="Helical" evidence="2">
    <location>
        <begin position="293"/>
        <end position="313"/>
    </location>
</feature>
<feature type="transmembrane region" description="Helical" evidence="2">
    <location>
        <begin position="97"/>
        <end position="130"/>
    </location>
</feature>
<dbReference type="Proteomes" id="UP000199727">
    <property type="component" value="Unassembled WGS sequence"/>
</dbReference>
<dbReference type="EMBL" id="AMKT01000069">
    <property type="protein sequence ID" value="OXG16045.1"/>
    <property type="molecule type" value="Genomic_DNA"/>
</dbReference>